<evidence type="ECO:0000259" key="8">
    <source>
        <dbReference type="Pfam" id="PF01467"/>
    </source>
</evidence>
<evidence type="ECO:0000256" key="4">
    <source>
        <dbReference type="ARBA" id="ARBA00022741"/>
    </source>
</evidence>
<dbReference type="InterPro" id="IPR014729">
    <property type="entry name" value="Rossmann-like_a/b/a_fold"/>
</dbReference>
<keyword evidence="6" id="KW-0119">Carbohydrate metabolism</keyword>
<dbReference type="GO" id="GO:0016779">
    <property type="term" value="F:nucleotidyltransferase activity"/>
    <property type="evidence" value="ECO:0007669"/>
    <property type="project" value="UniProtKB-KW"/>
</dbReference>
<evidence type="ECO:0000256" key="2">
    <source>
        <dbReference type="ARBA" id="ARBA00022679"/>
    </source>
</evidence>
<dbReference type="Gene3D" id="3.40.50.620">
    <property type="entry name" value="HUPs"/>
    <property type="match status" value="1"/>
</dbReference>
<keyword evidence="3" id="KW-0548">Nucleotidyltransferase</keyword>
<keyword evidence="5" id="KW-0067">ATP-binding</keyword>
<keyword evidence="4" id="KW-0547">Nucleotide-binding</keyword>
<dbReference type="InterPro" id="IPR011914">
    <property type="entry name" value="RfaE_dom_II"/>
</dbReference>
<name>A0A7U6L8V0_9FUSO</name>
<evidence type="ECO:0000313" key="9">
    <source>
        <dbReference type="EMBL" id="BBM41950.1"/>
    </source>
</evidence>
<dbReference type="InterPro" id="IPR004821">
    <property type="entry name" value="Cyt_trans-like"/>
</dbReference>
<protein>
    <recommendedName>
        <fullName evidence="1">D-glycero-beta-D-manno-heptose 1-phosphate adenylyltransferase</fullName>
        <ecNumber evidence="1">2.7.7.70</ecNumber>
    </recommendedName>
</protein>
<reference evidence="9 10" key="1">
    <citation type="submission" date="2019-07" db="EMBL/GenBank/DDBJ databases">
        <title>Complete Genome Sequence of Leptotrichia wadei Strain JCM16777.</title>
        <authorList>
            <person name="Watanabe S."/>
            <person name="Cui L."/>
        </authorList>
    </citation>
    <scope>NUCLEOTIDE SEQUENCE [LARGE SCALE GENOMIC DNA]</scope>
    <source>
        <strain evidence="9 10">JCM16777</strain>
    </source>
</reference>
<evidence type="ECO:0000256" key="6">
    <source>
        <dbReference type="ARBA" id="ARBA00023277"/>
    </source>
</evidence>
<sequence length="164" mass="18490">MKKNFKDNLLTTEEMRKKIVKLQKAGKKIVFTNGVFDILHIGHLTYLEEAGNLGDILVVGVNSDTSVKVNKGDKRPINSEKNRAYVLLGTKFVDYAVIFDEKTPEKLLDVLRPDVHVKGGDYKKEDLPETKIVEENGGEVKILSFVDNISTTQIINKIIEAYKN</sequence>
<dbReference type="SUPFAM" id="SSF52374">
    <property type="entry name" value="Nucleotidylyl transferase"/>
    <property type="match status" value="1"/>
</dbReference>
<dbReference type="NCBIfam" id="TIGR00125">
    <property type="entry name" value="cyt_tran_rel"/>
    <property type="match status" value="1"/>
</dbReference>
<dbReference type="InterPro" id="IPR050385">
    <property type="entry name" value="Archaeal_FAD_synthase"/>
</dbReference>
<evidence type="ECO:0000313" key="10">
    <source>
        <dbReference type="Proteomes" id="UP000321943"/>
    </source>
</evidence>
<dbReference type="PANTHER" id="PTHR43793:SF2">
    <property type="entry name" value="BIFUNCTIONAL PROTEIN HLDE"/>
    <property type="match status" value="1"/>
</dbReference>
<dbReference type="KEGG" id="lwd:JCM16777_0177"/>
<dbReference type="GO" id="GO:0016773">
    <property type="term" value="F:phosphotransferase activity, alcohol group as acceptor"/>
    <property type="evidence" value="ECO:0007669"/>
    <property type="project" value="InterPro"/>
</dbReference>
<organism evidence="9 10">
    <name type="scientific">Leptotrichia wadei</name>
    <dbReference type="NCBI Taxonomy" id="157687"/>
    <lineage>
        <taxon>Bacteria</taxon>
        <taxon>Fusobacteriati</taxon>
        <taxon>Fusobacteriota</taxon>
        <taxon>Fusobacteriia</taxon>
        <taxon>Fusobacteriales</taxon>
        <taxon>Leptotrichiaceae</taxon>
        <taxon>Leptotrichia</taxon>
    </lineage>
</organism>
<evidence type="ECO:0000256" key="7">
    <source>
        <dbReference type="ARBA" id="ARBA00047428"/>
    </source>
</evidence>
<dbReference type="EMBL" id="AP019829">
    <property type="protein sequence ID" value="BBM41950.1"/>
    <property type="molecule type" value="Genomic_DNA"/>
</dbReference>
<dbReference type="AlphaFoldDB" id="A0A7U6L8V0"/>
<dbReference type="NCBIfam" id="TIGR02199">
    <property type="entry name" value="rfaE_dom_II"/>
    <property type="match status" value="1"/>
</dbReference>
<dbReference type="PANTHER" id="PTHR43793">
    <property type="entry name" value="FAD SYNTHASE"/>
    <property type="match status" value="1"/>
</dbReference>
<dbReference type="EC" id="2.7.7.70" evidence="1"/>
<dbReference type="GO" id="GO:0005524">
    <property type="term" value="F:ATP binding"/>
    <property type="evidence" value="ECO:0007669"/>
    <property type="project" value="UniProtKB-KW"/>
</dbReference>
<evidence type="ECO:0000256" key="3">
    <source>
        <dbReference type="ARBA" id="ARBA00022695"/>
    </source>
</evidence>
<keyword evidence="2" id="KW-0808">Transferase</keyword>
<gene>
    <name evidence="9" type="ORF">JCM16777_0177</name>
</gene>
<evidence type="ECO:0000256" key="1">
    <source>
        <dbReference type="ARBA" id="ARBA00012519"/>
    </source>
</evidence>
<dbReference type="Pfam" id="PF01467">
    <property type="entry name" value="CTP_transf_like"/>
    <property type="match status" value="1"/>
</dbReference>
<accession>A0A7U6L8V0</accession>
<dbReference type="GO" id="GO:0005975">
    <property type="term" value="P:carbohydrate metabolic process"/>
    <property type="evidence" value="ECO:0007669"/>
    <property type="project" value="InterPro"/>
</dbReference>
<proteinExistence type="predicted"/>
<feature type="domain" description="Cytidyltransferase-like" evidence="8">
    <location>
        <begin position="31"/>
        <end position="155"/>
    </location>
</feature>
<comment type="catalytic activity">
    <reaction evidence="7">
        <text>D-glycero-beta-D-manno-heptose 1-phosphate + ATP + H(+) = ADP-D-glycero-beta-D-manno-heptose + diphosphate</text>
        <dbReference type="Rhea" id="RHEA:27465"/>
        <dbReference type="ChEBI" id="CHEBI:15378"/>
        <dbReference type="ChEBI" id="CHEBI:30616"/>
        <dbReference type="ChEBI" id="CHEBI:33019"/>
        <dbReference type="ChEBI" id="CHEBI:59967"/>
        <dbReference type="ChEBI" id="CHEBI:61593"/>
        <dbReference type="EC" id="2.7.7.70"/>
    </reaction>
</comment>
<dbReference type="Proteomes" id="UP000321943">
    <property type="component" value="Chromosome"/>
</dbReference>
<evidence type="ECO:0000256" key="5">
    <source>
        <dbReference type="ARBA" id="ARBA00022840"/>
    </source>
</evidence>